<dbReference type="Gene3D" id="3.30.530.20">
    <property type="match status" value="1"/>
</dbReference>
<gene>
    <name evidence="1" type="ORF">DEH80_07805</name>
</gene>
<comment type="caution">
    <text evidence="1">The sequence shown here is derived from an EMBL/GenBank/DDBJ whole genome shotgun (WGS) entry which is preliminary data.</text>
</comment>
<name>A0A363UL73_9GAMM</name>
<dbReference type="InterPro" id="IPR023393">
    <property type="entry name" value="START-like_dom_sf"/>
</dbReference>
<keyword evidence="2" id="KW-1185">Reference proteome</keyword>
<evidence type="ECO:0000313" key="2">
    <source>
        <dbReference type="Proteomes" id="UP000251800"/>
    </source>
</evidence>
<organism evidence="1 2">
    <name type="scientific">Abyssibacter profundi</name>
    <dbReference type="NCBI Taxonomy" id="2182787"/>
    <lineage>
        <taxon>Bacteria</taxon>
        <taxon>Pseudomonadati</taxon>
        <taxon>Pseudomonadota</taxon>
        <taxon>Gammaproteobacteria</taxon>
        <taxon>Chromatiales</taxon>
        <taxon>Oceanococcaceae</taxon>
        <taxon>Abyssibacter</taxon>
    </lineage>
</organism>
<dbReference type="InterPro" id="IPR019587">
    <property type="entry name" value="Polyketide_cyclase/dehydratase"/>
</dbReference>
<protein>
    <submittedName>
        <fullName evidence="1">SRPBCC family protein</fullName>
    </submittedName>
</protein>
<dbReference type="SUPFAM" id="SSF55961">
    <property type="entry name" value="Bet v1-like"/>
    <property type="match status" value="1"/>
</dbReference>
<proteinExistence type="predicted"/>
<evidence type="ECO:0000313" key="1">
    <source>
        <dbReference type="EMBL" id="PWN56170.1"/>
    </source>
</evidence>
<dbReference type="Proteomes" id="UP000251800">
    <property type="component" value="Unassembled WGS sequence"/>
</dbReference>
<dbReference type="EMBL" id="QEQK01000006">
    <property type="protein sequence ID" value="PWN56170.1"/>
    <property type="molecule type" value="Genomic_DNA"/>
</dbReference>
<dbReference type="Pfam" id="PF10604">
    <property type="entry name" value="Polyketide_cyc2"/>
    <property type="match status" value="1"/>
</dbReference>
<sequence>MPKQRIAITQDFPASRDAVFAHLTDHNKVGPILGAKMERIKDGDDAPNGVHSVRKVSIGPLSFEETVVRHEPPARMEYTVTSKAPIKNHRGIMLFEDTSDGCRLHYEILFDGRLPFTGGLIRKQLEAAIRKGLSRYARSLA</sequence>
<dbReference type="OrthoDB" id="4459835at2"/>
<reference evidence="1 2" key="1">
    <citation type="submission" date="2018-05" db="EMBL/GenBank/DDBJ databases">
        <title>Abyssibacter profundi OUC007T gen. nov., sp. nov, a marine bacterium isolated from seawater of the Mariana Trench.</title>
        <authorList>
            <person name="Zhou S."/>
        </authorList>
    </citation>
    <scope>NUCLEOTIDE SEQUENCE [LARGE SCALE GENOMIC DNA]</scope>
    <source>
        <strain evidence="1 2">OUC007</strain>
    </source>
</reference>
<dbReference type="CDD" id="cd07821">
    <property type="entry name" value="PYR_PYL_RCAR_like"/>
    <property type="match status" value="1"/>
</dbReference>
<dbReference type="RefSeq" id="WP_109719941.1">
    <property type="nucleotide sequence ID" value="NZ_QEQK01000006.1"/>
</dbReference>
<dbReference type="AlphaFoldDB" id="A0A363UL73"/>
<accession>A0A363UL73</accession>